<keyword evidence="1" id="KW-1133">Transmembrane helix</keyword>
<proteinExistence type="predicted"/>
<keyword evidence="1" id="KW-0472">Membrane</keyword>
<dbReference type="Proteomes" id="UP001556220">
    <property type="component" value="Unassembled WGS sequence"/>
</dbReference>
<feature type="transmembrane region" description="Helical" evidence="1">
    <location>
        <begin position="121"/>
        <end position="139"/>
    </location>
</feature>
<dbReference type="RefSeq" id="WP_367853372.1">
    <property type="nucleotide sequence ID" value="NZ_JBFOHK010000001.1"/>
</dbReference>
<evidence type="ECO:0000313" key="3">
    <source>
        <dbReference type="Proteomes" id="UP001556220"/>
    </source>
</evidence>
<accession>A0ABV3QCC6</accession>
<dbReference type="EMBL" id="JBFOHK010000001">
    <property type="protein sequence ID" value="MEW9571329.1"/>
    <property type="molecule type" value="Genomic_DNA"/>
</dbReference>
<evidence type="ECO:0000256" key="1">
    <source>
        <dbReference type="SAM" id="Phobius"/>
    </source>
</evidence>
<protein>
    <submittedName>
        <fullName evidence="2">Uncharacterized protein</fullName>
    </submittedName>
</protein>
<name>A0ABV3QCC6_9GAMM</name>
<keyword evidence="3" id="KW-1185">Reference proteome</keyword>
<keyword evidence="1" id="KW-0812">Transmembrane</keyword>
<feature type="transmembrane region" description="Helical" evidence="1">
    <location>
        <begin position="40"/>
        <end position="57"/>
    </location>
</feature>
<organism evidence="2 3">
    <name type="scientific">Rhodanobacter lycopersici</name>
    <dbReference type="NCBI Taxonomy" id="3162487"/>
    <lineage>
        <taxon>Bacteria</taxon>
        <taxon>Pseudomonadati</taxon>
        <taxon>Pseudomonadota</taxon>
        <taxon>Gammaproteobacteria</taxon>
        <taxon>Lysobacterales</taxon>
        <taxon>Rhodanobacteraceae</taxon>
        <taxon>Rhodanobacter</taxon>
    </lineage>
</organism>
<reference evidence="2 3" key="1">
    <citation type="submission" date="2024-06" db="EMBL/GenBank/DDBJ databases">
        <authorList>
            <person name="Woo H."/>
        </authorList>
    </citation>
    <scope>NUCLEOTIDE SEQUENCE [LARGE SCALE GENOMIC DNA]</scope>
    <source>
        <strain evidence="2 3">Si-c</strain>
    </source>
</reference>
<comment type="caution">
    <text evidence="2">The sequence shown here is derived from an EMBL/GenBank/DDBJ whole genome shotgun (WGS) entry which is preliminary data.</text>
</comment>
<sequence length="143" mass="15358">MKPRDVPLYLFALFCAAMMGLAVGATWMVAAMYLRQPAPWLALAAGMVLAWAIRHWIRRPGAGAAVLAAFATLLAALYFNVLMAAIQLAGNFGMSLVDAIRTAGMGMLLALARLGLRPADLAWYAAGALLAAWLTWRQAAPRR</sequence>
<gene>
    <name evidence="2" type="ORF">ABQJ54_06175</name>
</gene>
<feature type="transmembrane region" description="Helical" evidence="1">
    <location>
        <begin position="7"/>
        <end position="34"/>
    </location>
</feature>
<feature type="transmembrane region" description="Helical" evidence="1">
    <location>
        <begin position="64"/>
        <end position="86"/>
    </location>
</feature>
<evidence type="ECO:0000313" key="2">
    <source>
        <dbReference type="EMBL" id="MEW9571329.1"/>
    </source>
</evidence>